<evidence type="ECO:0000256" key="2">
    <source>
        <dbReference type="SAM" id="Phobius"/>
    </source>
</evidence>
<dbReference type="EMBL" id="LGRX02016490">
    <property type="protein sequence ID" value="KAK3262035.1"/>
    <property type="molecule type" value="Genomic_DNA"/>
</dbReference>
<comment type="caution">
    <text evidence="3">The sequence shown here is derived from an EMBL/GenBank/DDBJ whole genome shotgun (WGS) entry which is preliminary data.</text>
</comment>
<feature type="region of interest" description="Disordered" evidence="1">
    <location>
        <begin position="1400"/>
        <end position="1444"/>
    </location>
</feature>
<feature type="transmembrane region" description="Helical" evidence="2">
    <location>
        <begin position="1075"/>
        <end position="1094"/>
    </location>
</feature>
<proteinExistence type="predicted"/>
<dbReference type="InterPro" id="IPR011050">
    <property type="entry name" value="Pectin_lyase_fold/virulence"/>
</dbReference>
<dbReference type="PANTHER" id="PTHR11319">
    <property type="entry name" value="G PROTEIN-COUPLED RECEPTOR-RELATED"/>
    <property type="match status" value="1"/>
</dbReference>
<dbReference type="PANTHER" id="PTHR11319:SF35">
    <property type="entry name" value="OUTER MEMBRANE PROTEIN PMPC-RELATED"/>
    <property type="match status" value="1"/>
</dbReference>
<sequence length="1866" mass="204947">MVDTVDPAEVELFVNVTLSSALPALEKNFLLSGNCSELYSGACTIDGQNTFRVFEIKRNVVVNLRRVRIINGLALIDVELISGYGGGIFVATGASLILDSCSISSCVAEGIGGDRGERLAEVFGAECRCGWAGDWCALQKGGGMFFKDLLRDIETGLVELVNCDFEENHALIGGALFWRVSLSSQILAIDNSYFFHNLAGWSEETETFSGVGGGIAVSKAEYWSESKAVLRNSLLDSNEAYFAGSILSSTVELAVEDSRITRGFAEQHGGGLVSTCYSSDCLVTSQHVTISIIRSRISDCSSQAFGGAFLMTSNVHLSLVNSSVVGNSALYKGGGLYAQDSFIAMQQGLFANNTAGDESDGNHQEASGGGIWVGTSQVELVDMGFEMNVAGNSGGALHAEDLTTISVARTKFMENEANRGGACTLQLLTTGTFLEVEVSNNRAKTAGGIYVYHASTASFSRSVFSDNAATGFSDRQLYHRDARTFSSVGGVFGIVDAEAYVTYCNFSGNTAPHGGAIFSSRSFVSMNHSSVVNNTTPGDGGGLAGIDSTFELRDVQCRLNIAASLGGCLLSLYGNLTIVNSTFESNNAKDGAGLYEEVLSQDGADEAEERRFNGLVFTGNLASRNGGGMHVPFRKTGLGSDILWEGNDALRGSCVFFSHHDENANDTCANCVCSGNQTYASFPIYFDIEQPQGTQVDLVNCVSGYFFEPSLVYVARDHFHSVYEHDTTELISVTSYLMDNYSVIIGDQEARMASDGAHFDSLGVVGESGALLTMVFHQHFGIAIASDNMVVIALQLDTCRNGTTYNTDSYMCVTCAEGHLKFTNGTSPCVECVEGIICTGGNQFTVEKGYWLAPASSLCASDDMECFFSSIYKCDVPGACSRDDLGRSNEDGSMVVSAEKLCTPGHRSDVVICGTCAYGYTRDFMNTQKCISCDNDEETLMTTILFFFFMLLIVGGVAWFLMRLAKTEFRNQAASIWHNVQDISHHAVDDAFAYSSKYRRLHLMHILFGFLQVLGQSTSIYSSEDTIPAVFFQFLRLPTLLSIGLNRWIPASCLGASMGFEKNAVYHLGGSFNMLMAYAIFPVIVLLPIAYLACNKTIMNTIRVREERETLELPVNDNGERQYRSRPVREMSQDVSMRDLSDWMNRLKLDSSQTFKKSKTYKPGVFRGRHTFEEPSSGDIDLEEEFGVQKMETPRFSSDAKSQTFTPNPTYYRANSLEMTNGVLEANCFMQPFTFTKARMLPADSPSGGEPSKPYVTPLDLSRLSPSTRHDSMSGASNPLYRSPSNPLYQSPSNPLYQSPSNPLYQSNEETMLQFVHEAVMEGFLPDDADAMDSFRESVREICSNDCDEATEAEAEMAERGASSSFSTVVDTATEGIRSPRKIRTVRFSEQISFSATGYIGAEPSRDSDTGDGQTVAAFPGSGAVPDGPGPVMESVETPAPDDPQETLLHLHESGAMARGLDDRRRSRQATVMTHGKNGRVSLKQFGEDSAMNGISFIYMRLSSIVLIFMHPTVTTVMFQIYNCRAIYNDEIEIQYWVEQDLMEQCYTTHWWTFASVSCIVIIFYVVGLPLSLALITTRAHQSKKVSVNGRTMYIHRGLLLKTVDGRYFLKDTEHEVTPIYIESSMRSQRVNDEYNILTKLDSRLYQDFLGHWVMPFERDCFYWVVCDILHETMQSSAVLLMGLIFPDYDLLFAMLVASVTLAFYTHQKPHLNPIDSIFQTLVLLSHCMIFMVFMAERYVNSDASSDIMGIGLAFLIGTLLSTMVLAIIRHYFKIYSVSIQKLKAELLTPVEGEAKAKGDSILGMLRKPQHIVRALKHANALSSQVGKSALNRIRTFSVSKRLSNIRASDILVGRKKKYSMESAEN</sequence>
<dbReference type="SUPFAM" id="SSF57184">
    <property type="entry name" value="Growth factor receptor domain"/>
    <property type="match status" value="1"/>
</dbReference>
<feature type="transmembrane region" description="Helical" evidence="2">
    <location>
        <begin position="1748"/>
        <end position="1773"/>
    </location>
</feature>
<evidence type="ECO:0000256" key="1">
    <source>
        <dbReference type="SAM" id="MobiDB-lite"/>
    </source>
</evidence>
<name>A0AAE0FM46_9CHLO</name>
<accession>A0AAE0FM46</accession>
<feature type="transmembrane region" description="Helical" evidence="2">
    <location>
        <begin position="1551"/>
        <end position="1576"/>
    </location>
</feature>
<reference evidence="3 4" key="1">
    <citation type="journal article" date="2015" name="Genome Biol. Evol.">
        <title>Comparative Genomics of a Bacterivorous Green Alga Reveals Evolutionary Causalities and Consequences of Phago-Mixotrophic Mode of Nutrition.</title>
        <authorList>
            <person name="Burns J.A."/>
            <person name="Paasch A."/>
            <person name="Narechania A."/>
            <person name="Kim E."/>
        </authorList>
    </citation>
    <scope>NUCLEOTIDE SEQUENCE [LARGE SCALE GENOMIC DNA]</scope>
    <source>
        <strain evidence="3 4">PLY_AMNH</strain>
    </source>
</reference>
<feature type="compositionally biased region" description="Polar residues" evidence="1">
    <location>
        <begin position="1283"/>
        <end position="1304"/>
    </location>
</feature>
<dbReference type="InterPro" id="IPR009030">
    <property type="entry name" value="Growth_fac_rcpt_cys_sf"/>
</dbReference>
<feature type="transmembrane region" description="Helical" evidence="2">
    <location>
        <begin position="940"/>
        <end position="962"/>
    </location>
</feature>
<evidence type="ECO:0000313" key="4">
    <source>
        <dbReference type="Proteomes" id="UP001190700"/>
    </source>
</evidence>
<feature type="region of interest" description="Disordered" evidence="1">
    <location>
        <begin position="1241"/>
        <end position="1304"/>
    </location>
</feature>
<dbReference type="SUPFAM" id="SSF51126">
    <property type="entry name" value="Pectin lyase-like"/>
    <property type="match status" value="2"/>
</dbReference>
<dbReference type="Proteomes" id="UP001190700">
    <property type="component" value="Unassembled WGS sequence"/>
</dbReference>
<feature type="transmembrane region" description="Helical" evidence="2">
    <location>
        <begin position="1502"/>
        <end position="1522"/>
    </location>
</feature>
<evidence type="ECO:0000313" key="3">
    <source>
        <dbReference type="EMBL" id="KAK3262035.1"/>
    </source>
</evidence>
<protein>
    <submittedName>
        <fullName evidence="3">Uncharacterized protein</fullName>
    </submittedName>
</protein>
<organism evidence="3 4">
    <name type="scientific">Cymbomonas tetramitiformis</name>
    <dbReference type="NCBI Taxonomy" id="36881"/>
    <lineage>
        <taxon>Eukaryota</taxon>
        <taxon>Viridiplantae</taxon>
        <taxon>Chlorophyta</taxon>
        <taxon>Pyramimonadophyceae</taxon>
        <taxon>Pyramimonadales</taxon>
        <taxon>Pyramimonadaceae</taxon>
        <taxon>Cymbomonas</taxon>
    </lineage>
</organism>
<keyword evidence="2" id="KW-0812">Transmembrane</keyword>
<keyword evidence="2" id="KW-0472">Membrane</keyword>
<keyword evidence="4" id="KW-1185">Reference proteome</keyword>
<feature type="transmembrane region" description="Helical" evidence="2">
    <location>
        <begin position="1003"/>
        <end position="1022"/>
    </location>
</feature>
<feature type="transmembrane region" description="Helical" evidence="2">
    <location>
        <begin position="1679"/>
        <end position="1705"/>
    </location>
</feature>
<feature type="transmembrane region" description="Helical" evidence="2">
    <location>
        <begin position="1717"/>
        <end position="1736"/>
    </location>
</feature>
<keyword evidence="2" id="KW-1133">Transmembrane helix</keyword>
<gene>
    <name evidence="3" type="ORF">CYMTET_29088</name>
</gene>